<dbReference type="InterPro" id="IPR033116">
    <property type="entry name" value="TRYPSIN_SER"/>
</dbReference>
<dbReference type="SUPFAM" id="SSF50494">
    <property type="entry name" value="Trypsin-like serine proteases"/>
    <property type="match status" value="2"/>
</dbReference>
<evidence type="ECO:0000256" key="19">
    <source>
        <dbReference type="ARBA" id="ARBA00042906"/>
    </source>
</evidence>
<dbReference type="GO" id="GO:0005576">
    <property type="term" value="C:extracellular region"/>
    <property type="evidence" value="ECO:0007669"/>
    <property type="project" value="UniProtKB-SubCell"/>
</dbReference>
<dbReference type="PROSITE" id="PS50240">
    <property type="entry name" value="TRYPSIN_DOM"/>
    <property type="match status" value="1"/>
</dbReference>
<feature type="compositionally biased region" description="Polar residues" evidence="22">
    <location>
        <begin position="433"/>
        <end position="443"/>
    </location>
</feature>
<evidence type="ECO:0000256" key="18">
    <source>
        <dbReference type="ARBA" id="ARBA00042403"/>
    </source>
</evidence>
<keyword evidence="7 21" id="KW-0378">Hydrolase</keyword>
<evidence type="ECO:0000256" key="2">
    <source>
        <dbReference type="ARBA" id="ARBA00004555"/>
    </source>
</evidence>
<evidence type="ECO:0000256" key="13">
    <source>
        <dbReference type="ARBA" id="ARBA00036045"/>
    </source>
</evidence>
<dbReference type="PROSITE" id="PS50068">
    <property type="entry name" value="LDLRA_2"/>
    <property type="match status" value="2"/>
</dbReference>
<comment type="caution">
    <text evidence="20">Lacks conserved residue(s) required for the propagation of feature annotation.</text>
</comment>
<feature type="compositionally biased region" description="Basic and acidic residues" evidence="22">
    <location>
        <begin position="895"/>
        <end position="904"/>
    </location>
</feature>
<evidence type="ECO:0000256" key="4">
    <source>
        <dbReference type="ARBA" id="ARBA00022525"/>
    </source>
</evidence>
<feature type="non-terminal residue" evidence="24">
    <location>
        <position position="1"/>
    </location>
</feature>
<dbReference type="PRINTS" id="PR00261">
    <property type="entry name" value="LDLRECEPTOR"/>
</dbReference>
<feature type="region of interest" description="Disordered" evidence="22">
    <location>
        <begin position="433"/>
        <end position="459"/>
    </location>
</feature>
<dbReference type="SUPFAM" id="SSF57424">
    <property type="entry name" value="LDL receptor-like module"/>
    <property type="match status" value="2"/>
</dbReference>
<feature type="domain" description="Peptidase S1" evidence="23">
    <location>
        <begin position="279"/>
        <end position="883"/>
    </location>
</feature>
<dbReference type="GO" id="GO:0006508">
    <property type="term" value="P:proteolysis"/>
    <property type="evidence" value="ECO:0007669"/>
    <property type="project" value="UniProtKB-KW"/>
</dbReference>
<evidence type="ECO:0000256" key="21">
    <source>
        <dbReference type="RuleBase" id="RU363034"/>
    </source>
</evidence>
<dbReference type="Pfam" id="PF00057">
    <property type="entry name" value="Ldl_recept_a"/>
    <property type="match status" value="1"/>
</dbReference>
<evidence type="ECO:0000256" key="16">
    <source>
        <dbReference type="ARBA" id="ARBA00040219"/>
    </source>
</evidence>
<feature type="region of interest" description="Disordered" evidence="22">
    <location>
        <begin position="524"/>
        <end position="545"/>
    </location>
</feature>
<feature type="disulfide bond" evidence="20">
    <location>
        <begin position="948"/>
        <end position="963"/>
    </location>
</feature>
<protein>
    <recommendedName>
        <fullName evidence="16">Vitamin K-dependent protein C</fullName>
        <ecNumber evidence="15">3.4.21.69</ecNumber>
    </recommendedName>
    <alternativeName>
        <fullName evidence="19">Anticoagulant protein C</fullName>
    </alternativeName>
    <alternativeName>
        <fullName evidence="17">Autoprothrombin IIA</fullName>
    </alternativeName>
    <alternativeName>
        <fullName evidence="18">Blood coagulation factor XIV</fullName>
    </alternativeName>
</protein>
<dbReference type="Pfam" id="PF00089">
    <property type="entry name" value="Trypsin"/>
    <property type="match status" value="2"/>
</dbReference>
<keyword evidence="25" id="KW-1185">Reference proteome</keyword>
<evidence type="ECO:0000259" key="23">
    <source>
        <dbReference type="PROSITE" id="PS50240"/>
    </source>
</evidence>
<evidence type="ECO:0000256" key="6">
    <source>
        <dbReference type="ARBA" id="ARBA00022696"/>
    </source>
</evidence>
<dbReference type="InterPro" id="IPR009003">
    <property type="entry name" value="Peptidase_S1_PA"/>
</dbReference>
<evidence type="ECO:0000256" key="12">
    <source>
        <dbReference type="ARBA" id="ARBA00023180"/>
    </source>
</evidence>
<dbReference type="Proteomes" id="UP000792457">
    <property type="component" value="Unassembled WGS sequence"/>
</dbReference>
<proteinExistence type="predicted"/>
<dbReference type="PROSITE" id="PS01209">
    <property type="entry name" value="LDLRA_1"/>
    <property type="match status" value="1"/>
</dbReference>
<feature type="region of interest" description="Disordered" evidence="22">
    <location>
        <begin position="885"/>
        <end position="906"/>
    </location>
</feature>
<evidence type="ECO:0000256" key="22">
    <source>
        <dbReference type="SAM" id="MobiDB-lite"/>
    </source>
</evidence>
<evidence type="ECO:0000256" key="11">
    <source>
        <dbReference type="ARBA" id="ARBA00023157"/>
    </source>
</evidence>
<dbReference type="PROSITE" id="PS00135">
    <property type="entry name" value="TRYPSIN_SER"/>
    <property type="match status" value="1"/>
</dbReference>
<dbReference type="EMBL" id="KZ308137">
    <property type="protein sequence ID" value="KAG8222567.1"/>
    <property type="molecule type" value="Genomic_DNA"/>
</dbReference>
<keyword evidence="9 21" id="KW-0720">Serine protease</keyword>
<dbReference type="GO" id="GO:0005783">
    <property type="term" value="C:endoplasmic reticulum"/>
    <property type="evidence" value="ECO:0007669"/>
    <property type="project" value="UniProtKB-SubCell"/>
</dbReference>
<accession>A0A8K0JVD2</accession>
<evidence type="ECO:0000256" key="17">
    <source>
        <dbReference type="ARBA" id="ARBA00041306"/>
    </source>
</evidence>
<evidence type="ECO:0000256" key="7">
    <source>
        <dbReference type="ARBA" id="ARBA00022801"/>
    </source>
</evidence>
<dbReference type="EC" id="3.4.21.69" evidence="15"/>
<dbReference type="GO" id="GO:0005794">
    <property type="term" value="C:Golgi apparatus"/>
    <property type="evidence" value="ECO:0007669"/>
    <property type="project" value="UniProtKB-SubCell"/>
</dbReference>
<dbReference type="Gene3D" id="2.40.10.10">
    <property type="entry name" value="Trypsin-like serine proteases"/>
    <property type="match status" value="2"/>
</dbReference>
<dbReference type="PANTHER" id="PTHR24252">
    <property type="entry name" value="ACROSIN-RELATED"/>
    <property type="match status" value="1"/>
</dbReference>
<dbReference type="OrthoDB" id="6411962at2759"/>
<evidence type="ECO:0000256" key="3">
    <source>
        <dbReference type="ARBA" id="ARBA00004613"/>
    </source>
</evidence>
<dbReference type="PANTHER" id="PTHR24252:SF27">
    <property type="entry name" value="TRANSMEMBRANE PROTEASE SERINE 3-LIKE"/>
    <property type="match status" value="1"/>
</dbReference>
<comment type="caution">
    <text evidence="24">The sequence shown here is derived from an EMBL/GenBank/DDBJ whole genome shotgun (WGS) entry which is preliminary data.</text>
</comment>
<keyword evidence="12" id="KW-0325">Glycoprotein</keyword>
<dbReference type="InterPro" id="IPR002172">
    <property type="entry name" value="LDrepeatLR_classA_rpt"/>
</dbReference>
<dbReference type="PROSITE" id="PS00134">
    <property type="entry name" value="TRYPSIN_HIS"/>
    <property type="match status" value="1"/>
</dbReference>
<feature type="region of interest" description="Disordered" evidence="22">
    <location>
        <begin position="473"/>
        <end position="510"/>
    </location>
</feature>
<sequence>MCLPAASRCDGVRDCVLSGEDEVGCNCADTLRSRFLHRKICDGVPDCWDYSDEDQCAWCVPGHLVCGGGARICVEPKRICDGVKDCPGGDDESQCIALYSGDEEEAKVIGPEARRVNQRGRHSSARGSDHVTASMITNEVLPYRSSGYLLVRKKGVWGKLCLEKPELEDEEQNMNSGISAWKAAEIGYKICKATTHRAFEGIEQIIEDDDTKDINSTRSLPPYYQIEKVSNDADILEYIQNIHTTDCSSKKVVRVTCKDLECGVRPKLRLNQWSRTQRIVGGGNAAPGAWPWQAALYREGEFQCGATLISDHWLVSAGHCFFHARDDYWVARLGTLRRGTDLPSPYEQRRPVSSIILHPGYVDAGFLNDIALLRLSSPVEITDHVRPACLPPRLVNVKPATVQEKDVEFTTSDEGISYDENVPSGPSVLTTYEIPTTDSSTEPLYTISDSKDLNEDPSEKDIQWESNFDEENEFGDLLDDNNNATSTVEYDLHPDKPGSEEKHPEEYLESSFPDSITLEQNPERYETSTYQSDNQRFRSTSSVSSSINIIQTTDDKIKYEKNHRQPGGHQDIDLIGGVNVTEVEHIEDHHSSQSADKYVSSTESHSLVKLQNNPQNSSQNITIEKQSVKYSVSKTSESNPLNSNNQDITKKETPISSDSSSSSSTRMEAGEEFIDHNTTPTKMDDVKFPEVKNDSAAHTIVPEVHLETEAYSNSASTDFISSVTEPITPDSLVDQSSGEQDETVSNDRKARNIISDNETEDGIQNGRLCTVVGWGQLFEVGRIFPDTLQEVELPLISTSECRKRTLFLPLYHLTDAMFCAGYDRGGRDACLGDSGGPLMCQEPDGHWSLYGITSNGYGCARANRPGVYTKVSHYIPWMEETMTKEDVAEEESKQEEERKGKEAMGEGEEWNQWWEWRRRRGEEQGTAAKHFCPHRCPLGECLQRARICNGVVDCSDASDERHCH</sequence>
<dbReference type="InterPro" id="IPR018114">
    <property type="entry name" value="TRYPSIN_HIS"/>
</dbReference>
<dbReference type="FunFam" id="2.40.10.10:FF:000068">
    <property type="entry name" value="transmembrane protease serine 2"/>
    <property type="match status" value="1"/>
</dbReference>
<feature type="compositionally biased region" description="Polar residues" evidence="22">
    <location>
        <begin position="527"/>
        <end position="538"/>
    </location>
</feature>
<keyword evidence="4" id="KW-0964">Secreted</keyword>
<evidence type="ECO:0000256" key="5">
    <source>
        <dbReference type="ARBA" id="ARBA00022670"/>
    </source>
</evidence>
<feature type="disulfide bond" evidence="20">
    <location>
        <begin position="936"/>
        <end position="954"/>
    </location>
</feature>
<evidence type="ECO:0000313" key="25">
    <source>
        <dbReference type="Proteomes" id="UP000792457"/>
    </source>
</evidence>
<dbReference type="GO" id="GO:0007599">
    <property type="term" value="P:hemostasis"/>
    <property type="evidence" value="ECO:0007669"/>
    <property type="project" value="UniProtKB-KW"/>
</dbReference>
<reference evidence="24" key="2">
    <citation type="submission" date="2017-10" db="EMBL/GenBank/DDBJ databases">
        <title>Ladona fulva Genome sequencing and assembly.</title>
        <authorList>
            <person name="Murali S."/>
            <person name="Richards S."/>
            <person name="Bandaranaike D."/>
            <person name="Bellair M."/>
            <person name="Blankenburg K."/>
            <person name="Chao H."/>
            <person name="Dinh H."/>
            <person name="Doddapaneni H."/>
            <person name="Dugan-Rocha S."/>
            <person name="Elkadiri S."/>
            <person name="Gnanaolivu R."/>
            <person name="Hernandez B."/>
            <person name="Skinner E."/>
            <person name="Javaid M."/>
            <person name="Lee S."/>
            <person name="Li M."/>
            <person name="Ming W."/>
            <person name="Munidasa M."/>
            <person name="Muniz J."/>
            <person name="Nguyen L."/>
            <person name="Hughes D."/>
            <person name="Osuji N."/>
            <person name="Pu L.-L."/>
            <person name="Puazo M."/>
            <person name="Qu C."/>
            <person name="Quiroz J."/>
            <person name="Raj R."/>
            <person name="Weissenberger G."/>
            <person name="Xin Y."/>
            <person name="Zou X."/>
            <person name="Han Y."/>
            <person name="Worley K."/>
            <person name="Muzny D."/>
            <person name="Gibbs R."/>
        </authorList>
    </citation>
    <scope>NUCLEOTIDE SEQUENCE</scope>
    <source>
        <strain evidence="24">Sampled in the wild</strain>
    </source>
</reference>
<evidence type="ECO:0000256" key="1">
    <source>
        <dbReference type="ARBA" id="ARBA00004240"/>
    </source>
</evidence>
<dbReference type="Gene3D" id="4.10.400.10">
    <property type="entry name" value="Low-density Lipoprotein Receptor"/>
    <property type="match status" value="2"/>
</dbReference>
<evidence type="ECO:0000256" key="14">
    <source>
        <dbReference type="ARBA" id="ARBA00037553"/>
    </source>
</evidence>
<dbReference type="SMART" id="SM00020">
    <property type="entry name" value="Tryp_SPc"/>
    <property type="match status" value="1"/>
</dbReference>
<evidence type="ECO:0000256" key="9">
    <source>
        <dbReference type="ARBA" id="ARBA00022825"/>
    </source>
</evidence>
<dbReference type="GO" id="GO:0004252">
    <property type="term" value="F:serine-type endopeptidase activity"/>
    <property type="evidence" value="ECO:0007669"/>
    <property type="project" value="UniProtKB-EC"/>
</dbReference>
<dbReference type="CDD" id="cd00190">
    <property type="entry name" value="Tryp_SPc"/>
    <property type="match status" value="2"/>
</dbReference>
<feature type="region of interest" description="Disordered" evidence="22">
    <location>
        <begin position="587"/>
        <end position="682"/>
    </location>
</feature>
<feature type="disulfide bond" evidence="20">
    <location>
        <begin position="80"/>
        <end position="95"/>
    </location>
</feature>
<keyword evidence="6" id="KW-0356">Hemostasis</keyword>
<dbReference type="InterPro" id="IPR023415">
    <property type="entry name" value="LDLR_class-A_CS"/>
</dbReference>
<organism evidence="24 25">
    <name type="scientific">Ladona fulva</name>
    <name type="common">Scarce chaser dragonfly</name>
    <name type="synonym">Libellula fulva</name>
    <dbReference type="NCBI Taxonomy" id="123851"/>
    <lineage>
        <taxon>Eukaryota</taxon>
        <taxon>Metazoa</taxon>
        <taxon>Ecdysozoa</taxon>
        <taxon>Arthropoda</taxon>
        <taxon>Hexapoda</taxon>
        <taxon>Insecta</taxon>
        <taxon>Pterygota</taxon>
        <taxon>Palaeoptera</taxon>
        <taxon>Odonata</taxon>
        <taxon>Epiprocta</taxon>
        <taxon>Anisoptera</taxon>
        <taxon>Libelluloidea</taxon>
        <taxon>Libellulidae</taxon>
        <taxon>Ladona</taxon>
    </lineage>
</organism>
<feature type="compositionally biased region" description="Basic and acidic residues" evidence="22">
    <location>
        <begin position="490"/>
        <end position="506"/>
    </location>
</feature>
<evidence type="ECO:0000256" key="10">
    <source>
        <dbReference type="ARBA" id="ARBA00023034"/>
    </source>
</evidence>
<evidence type="ECO:0000256" key="8">
    <source>
        <dbReference type="ARBA" id="ARBA00022824"/>
    </source>
</evidence>
<dbReference type="InterPro" id="IPR036055">
    <property type="entry name" value="LDL_receptor-like_sf"/>
</dbReference>
<dbReference type="InterPro" id="IPR043504">
    <property type="entry name" value="Peptidase_S1_PA_chymotrypsin"/>
</dbReference>
<evidence type="ECO:0000256" key="15">
    <source>
        <dbReference type="ARBA" id="ARBA00038995"/>
    </source>
</evidence>
<gene>
    <name evidence="24" type="ORF">J437_LFUL011693</name>
</gene>
<keyword evidence="11 20" id="KW-1015">Disulfide bond</keyword>
<dbReference type="AlphaFoldDB" id="A0A8K0JVD2"/>
<dbReference type="CDD" id="cd00112">
    <property type="entry name" value="LDLa"/>
    <property type="match status" value="2"/>
</dbReference>
<feature type="region of interest" description="Disordered" evidence="22">
    <location>
        <begin position="727"/>
        <end position="748"/>
    </location>
</feature>
<reference evidence="24" key="1">
    <citation type="submission" date="2013-04" db="EMBL/GenBank/DDBJ databases">
        <authorList>
            <person name="Qu J."/>
            <person name="Murali S.C."/>
            <person name="Bandaranaike D."/>
            <person name="Bellair M."/>
            <person name="Blankenburg K."/>
            <person name="Chao H."/>
            <person name="Dinh H."/>
            <person name="Doddapaneni H."/>
            <person name="Downs B."/>
            <person name="Dugan-Rocha S."/>
            <person name="Elkadiri S."/>
            <person name="Gnanaolivu R.D."/>
            <person name="Hernandez B."/>
            <person name="Javaid M."/>
            <person name="Jayaseelan J.C."/>
            <person name="Lee S."/>
            <person name="Li M."/>
            <person name="Ming W."/>
            <person name="Munidasa M."/>
            <person name="Muniz J."/>
            <person name="Nguyen L."/>
            <person name="Ongeri F."/>
            <person name="Osuji N."/>
            <person name="Pu L.-L."/>
            <person name="Puazo M."/>
            <person name="Qu C."/>
            <person name="Quiroz J."/>
            <person name="Raj R."/>
            <person name="Weissenberger G."/>
            <person name="Xin Y."/>
            <person name="Zou X."/>
            <person name="Han Y."/>
            <person name="Richards S."/>
            <person name="Worley K."/>
            <person name="Muzny D."/>
            <person name="Gibbs R."/>
        </authorList>
    </citation>
    <scope>NUCLEOTIDE SEQUENCE</scope>
    <source>
        <strain evidence="24">Sampled in the wild</strain>
    </source>
</reference>
<evidence type="ECO:0000256" key="20">
    <source>
        <dbReference type="PROSITE-ProRule" id="PRU00124"/>
    </source>
</evidence>
<dbReference type="InterPro" id="IPR001254">
    <property type="entry name" value="Trypsin_dom"/>
</dbReference>
<dbReference type="FunFam" id="2.40.10.10:FF:000011">
    <property type="entry name" value="Coagulation factor X"/>
    <property type="match status" value="1"/>
</dbReference>
<comment type="catalytic activity">
    <reaction evidence="13">
        <text>Degradation of blood coagulation factors Va and VIIIa.</text>
        <dbReference type="EC" id="3.4.21.69"/>
    </reaction>
</comment>
<dbReference type="SMART" id="SM00192">
    <property type="entry name" value="LDLa"/>
    <property type="match status" value="3"/>
</dbReference>
<comment type="subcellular location">
    <subcellularLocation>
        <location evidence="1">Endoplasmic reticulum</location>
    </subcellularLocation>
    <subcellularLocation>
        <location evidence="2">Golgi apparatus</location>
    </subcellularLocation>
    <subcellularLocation>
        <location evidence="3">Secreted</location>
    </subcellularLocation>
</comment>
<feature type="compositionally biased region" description="Polar residues" evidence="22">
    <location>
        <begin position="592"/>
        <end position="647"/>
    </location>
</feature>
<name>A0A8K0JVD2_LADFU</name>
<comment type="function">
    <text evidence="14">Protein C is a vitamin K-dependent serine protease that regulates blood coagulation by inactivating factors Va and VIIIa in the presence of calcium ions and phospholipids. Exerts a protective effect on the endothelial cell barrier function.</text>
</comment>
<keyword evidence="5 21" id="KW-0645">Protease</keyword>
<evidence type="ECO:0000313" key="24">
    <source>
        <dbReference type="EMBL" id="KAG8222567.1"/>
    </source>
</evidence>
<feature type="compositionally biased region" description="Basic and acidic residues" evidence="22">
    <location>
        <begin position="449"/>
        <end position="459"/>
    </location>
</feature>
<keyword evidence="10" id="KW-0333">Golgi apparatus</keyword>
<keyword evidence="8" id="KW-0256">Endoplasmic reticulum</keyword>